<dbReference type="PANTHER" id="PTHR36181">
    <property type="entry name" value="INTRON-ENCODED ENDONUCLEASE AI3-RELATED"/>
    <property type="match status" value="1"/>
</dbReference>
<proteinExistence type="predicted"/>
<name>A0A2U8GKC3_PSEBY</name>
<accession>A0A2U8GKC3</accession>
<dbReference type="GO" id="GO:0005739">
    <property type="term" value="C:mitochondrion"/>
    <property type="evidence" value="ECO:0007669"/>
    <property type="project" value="UniProtKB-ARBA"/>
</dbReference>
<organism evidence="3">
    <name type="scientific">Pseudopediastrum boryanum</name>
    <name type="common">Green alga</name>
    <name type="synonym">Pediastrum boryanum</name>
    <dbReference type="NCBI Taxonomy" id="55410"/>
    <lineage>
        <taxon>Eukaryota</taxon>
        <taxon>Viridiplantae</taxon>
        <taxon>Chlorophyta</taxon>
        <taxon>core chlorophytes</taxon>
        <taxon>Chlorophyceae</taxon>
        <taxon>CS clade</taxon>
        <taxon>Sphaeropleales</taxon>
        <taxon>Hydrodictyaceae</taxon>
        <taxon>Pseudopediastrum</taxon>
    </lineage>
</organism>
<feature type="region of interest" description="Disordered" evidence="1">
    <location>
        <begin position="274"/>
        <end position="328"/>
    </location>
</feature>
<evidence type="ECO:0000256" key="1">
    <source>
        <dbReference type="SAM" id="MobiDB-lite"/>
    </source>
</evidence>
<keyword evidence="3" id="KW-0934">Plastid</keyword>
<reference evidence="3" key="1">
    <citation type="journal article" date="2018" name="Am. J. Bot.">
        <title>Organellar phylogenomics inform systematics in the green algal family Hydrodictyaceae (Chlorophyceae) and provide clues to the complex evolutionary history of plastid genomes in the green algal tree of life.</title>
        <authorList>
            <person name="McManus H.A."/>
            <person name="Fucikova K."/>
            <person name="Lewis P.O."/>
            <person name="Lewis L.A."/>
            <person name="Karol K.G."/>
        </authorList>
    </citation>
    <scope>NUCLEOTIDE SEQUENCE</scope>
</reference>
<dbReference type="PANTHER" id="PTHR36181:SF4">
    <property type="entry name" value="LAGLIDADG ENDONUCLEASE"/>
    <property type="match status" value="1"/>
</dbReference>
<dbReference type="EMBL" id="MF276983">
    <property type="protein sequence ID" value="AWI68711.1"/>
    <property type="molecule type" value="Genomic_DNA"/>
</dbReference>
<dbReference type="EMBL" id="MF276983">
    <property type="protein sequence ID" value="AWI68710.1"/>
    <property type="molecule type" value="Genomic_DNA"/>
</dbReference>
<dbReference type="InterPro" id="IPR027434">
    <property type="entry name" value="Homing_endonucl"/>
</dbReference>
<dbReference type="InterPro" id="IPR051289">
    <property type="entry name" value="LAGLIDADG_Endonuclease"/>
</dbReference>
<feature type="compositionally biased region" description="Basic residues" evidence="1">
    <location>
        <begin position="276"/>
        <end position="324"/>
    </location>
</feature>
<sequence length="440" mass="50009">MKYCFKYRKGTIVGLFDSDGTYAARITKRQQNKIGLALSCTLTQKTANEDVLGILKDQLESTVKINSGDLSKKKSHSSFTVSFDTVPGKKIMKILKSFPPLSPGKRKDYLIGIKLLEYSKKRCFAELETNNLYSSEEKEKISAISAGMLVYNMSNNVSSIVKQSKKKEKTLKDWLIYMKVDPVFKKLGFDLGKKILTSIQKTVNNLKNSLINGKQIPKDYIVGFHIGDGCLGVGVTFTRGNQLMEVSPYWYLDEVKGSSAVLHAIKATLKVGNVGKHTHGKHTHGKHTHGKHTHGKHTHGKHTHGHGKHTHGKHTHGKHTHGKHTHADDKLQVTGWKSCFPIIQVLGKYNLPKSRQEQFNKFLKCYYICGQGLHYGPKGFQTFLDISYTMNLEGRLKRRPKKEIEQSFAEYLAYRKTQPFSLKTRARRLRKDFRKRFESS</sequence>
<dbReference type="SUPFAM" id="SSF55608">
    <property type="entry name" value="Homing endonucleases"/>
    <property type="match status" value="3"/>
</dbReference>
<dbReference type="InterPro" id="IPR004860">
    <property type="entry name" value="LAGLIDADG_dom"/>
</dbReference>
<geneLocation type="chloroplast" evidence="3"/>
<evidence type="ECO:0000313" key="3">
    <source>
        <dbReference type="EMBL" id="AWI68710.1"/>
    </source>
</evidence>
<dbReference type="AlphaFoldDB" id="A0A2U8GKC3"/>
<protein>
    <recommendedName>
        <fullName evidence="2">Homing endonuclease LAGLIDADG domain-containing protein</fullName>
    </recommendedName>
</protein>
<dbReference type="Gene3D" id="3.10.28.10">
    <property type="entry name" value="Homing endonucleases"/>
    <property type="match status" value="2"/>
</dbReference>
<dbReference type="Pfam" id="PF00961">
    <property type="entry name" value="LAGLIDADG_1"/>
    <property type="match status" value="1"/>
</dbReference>
<keyword evidence="3" id="KW-0150">Chloroplast</keyword>
<gene>
    <name evidence="3" type="primary">rrl</name>
</gene>
<feature type="domain" description="Homing endonuclease LAGLIDADG" evidence="2">
    <location>
        <begin position="12"/>
        <end position="111"/>
    </location>
</feature>
<dbReference type="GO" id="GO:0004519">
    <property type="term" value="F:endonuclease activity"/>
    <property type="evidence" value="ECO:0007669"/>
    <property type="project" value="InterPro"/>
</dbReference>
<evidence type="ECO:0000259" key="2">
    <source>
        <dbReference type="Pfam" id="PF00961"/>
    </source>
</evidence>